<reference evidence="1" key="2">
    <citation type="journal article" date="2015" name="Fish Shellfish Immunol.">
        <title>Early steps in the European eel (Anguilla anguilla)-Vibrio vulnificus interaction in the gills: Role of the RtxA13 toxin.</title>
        <authorList>
            <person name="Callol A."/>
            <person name="Pajuelo D."/>
            <person name="Ebbesson L."/>
            <person name="Teles M."/>
            <person name="MacKenzie S."/>
            <person name="Amaro C."/>
        </authorList>
    </citation>
    <scope>NUCLEOTIDE SEQUENCE</scope>
</reference>
<protein>
    <submittedName>
        <fullName evidence="1">Uncharacterized protein</fullName>
    </submittedName>
</protein>
<sequence>MYNQNQEQVC</sequence>
<organism evidence="1">
    <name type="scientific">Anguilla anguilla</name>
    <name type="common">European freshwater eel</name>
    <name type="synonym">Muraena anguilla</name>
    <dbReference type="NCBI Taxonomy" id="7936"/>
    <lineage>
        <taxon>Eukaryota</taxon>
        <taxon>Metazoa</taxon>
        <taxon>Chordata</taxon>
        <taxon>Craniata</taxon>
        <taxon>Vertebrata</taxon>
        <taxon>Euteleostomi</taxon>
        <taxon>Actinopterygii</taxon>
        <taxon>Neopterygii</taxon>
        <taxon>Teleostei</taxon>
        <taxon>Anguilliformes</taxon>
        <taxon>Anguillidae</taxon>
        <taxon>Anguilla</taxon>
    </lineage>
</organism>
<reference evidence="1" key="1">
    <citation type="submission" date="2014-11" db="EMBL/GenBank/DDBJ databases">
        <authorList>
            <person name="Amaro Gonzalez C."/>
        </authorList>
    </citation>
    <scope>NUCLEOTIDE SEQUENCE</scope>
</reference>
<accession>A0A0E9VX15</accession>
<dbReference type="EMBL" id="GBXM01026747">
    <property type="protein sequence ID" value="JAH81830.1"/>
    <property type="molecule type" value="Transcribed_RNA"/>
</dbReference>
<proteinExistence type="predicted"/>
<evidence type="ECO:0000313" key="1">
    <source>
        <dbReference type="EMBL" id="JAH81830.1"/>
    </source>
</evidence>
<name>A0A0E9VX15_ANGAN</name>